<feature type="non-terminal residue" evidence="1">
    <location>
        <position position="69"/>
    </location>
</feature>
<dbReference type="GO" id="GO:0004519">
    <property type="term" value="F:endonuclease activity"/>
    <property type="evidence" value="ECO:0007669"/>
    <property type="project" value="UniProtKB-KW"/>
</dbReference>
<evidence type="ECO:0000313" key="2">
    <source>
        <dbReference type="Proteomes" id="UP000806528"/>
    </source>
</evidence>
<keyword evidence="1" id="KW-0540">Nuclease</keyword>
<reference evidence="1 2" key="1">
    <citation type="submission" date="2020-09" db="EMBL/GenBank/DDBJ databases">
        <title>Diversity and distribution of actinomycetes associated with coral in the coast of Hainan.</title>
        <authorList>
            <person name="Li F."/>
        </authorList>
    </citation>
    <scope>NUCLEOTIDE SEQUENCE [LARGE SCALE GENOMIC DNA]</scope>
    <source>
        <strain evidence="1 2">HNM0947</strain>
    </source>
</reference>
<keyword evidence="1" id="KW-0378">Hydrolase</keyword>
<keyword evidence="2" id="KW-1185">Reference proteome</keyword>
<comment type="caution">
    <text evidence="1">The sequence shown here is derived from an EMBL/GenBank/DDBJ whole genome shotgun (WGS) entry which is preliminary data.</text>
</comment>
<accession>A0ABR9P7X5</accession>
<proteinExistence type="predicted"/>
<gene>
    <name evidence="1" type="ORF">IDM40_14710</name>
</gene>
<dbReference type="EMBL" id="JADBGI010000011">
    <property type="protein sequence ID" value="MBE2999949.1"/>
    <property type="molecule type" value="Genomic_DNA"/>
</dbReference>
<name>A0ABR9P7X5_9ACTN</name>
<evidence type="ECO:0000313" key="1">
    <source>
        <dbReference type="EMBL" id="MBE2999949.1"/>
    </source>
</evidence>
<organism evidence="1 2">
    <name type="scientific">Nocardiopsis coralli</name>
    <dbReference type="NCBI Taxonomy" id="2772213"/>
    <lineage>
        <taxon>Bacteria</taxon>
        <taxon>Bacillati</taxon>
        <taxon>Actinomycetota</taxon>
        <taxon>Actinomycetes</taxon>
        <taxon>Streptosporangiales</taxon>
        <taxon>Nocardiopsidaceae</taxon>
        <taxon>Nocardiopsis</taxon>
    </lineage>
</organism>
<protein>
    <submittedName>
        <fullName evidence="1">HNH endonuclease</fullName>
    </submittedName>
</protein>
<sequence>MTNHTAAAHTGPGDDPVAARAFAAVEEFTQTFQGEIPFGAAGEVLARVEKAHALIDALTLAVLSPLAAM</sequence>
<keyword evidence="1" id="KW-0255">Endonuclease</keyword>
<dbReference type="Proteomes" id="UP000806528">
    <property type="component" value="Unassembled WGS sequence"/>
</dbReference>